<gene>
    <name evidence="2" type="ORF">S58_59280</name>
</gene>
<accession>M4ZZH9</accession>
<dbReference type="GeneID" id="301819657"/>
<dbReference type="RefSeq" id="WP_015668990.1">
    <property type="nucleotide sequence ID" value="NC_020453.1"/>
</dbReference>
<name>M4ZZH9_9BRAD</name>
<keyword evidence="2" id="KW-0378">Hydrolase</keyword>
<keyword evidence="3" id="KW-1185">Reference proteome</keyword>
<reference evidence="2 3" key="1">
    <citation type="journal article" date="2013" name="Appl. Environ. Microbiol.">
        <title>Genome analysis suggests that the soil oligotrophic bacterium Agromonas oligotrophica (Bradyrhizobium oligotrophicum) is a nitrogen-fixing symbiont of Aeschynomene indica.</title>
        <authorList>
            <person name="Okubo T."/>
            <person name="Fukushima S."/>
            <person name="Itakura M."/>
            <person name="Oshima K."/>
            <person name="Longtonglang A."/>
            <person name="Teaumroong N."/>
            <person name="Mitsui H."/>
            <person name="Hattori M."/>
            <person name="Hattori R."/>
            <person name="Hattori T."/>
            <person name="Minamisawa K."/>
        </authorList>
    </citation>
    <scope>NUCLEOTIDE SEQUENCE [LARGE SCALE GENOMIC DNA]</scope>
    <source>
        <strain evidence="2 3">S58</strain>
    </source>
</reference>
<evidence type="ECO:0000259" key="1">
    <source>
        <dbReference type="Pfam" id="PF12697"/>
    </source>
</evidence>
<protein>
    <submittedName>
        <fullName evidence="2">Putative alpha/beta hydrolase fold</fullName>
    </submittedName>
</protein>
<dbReference type="OrthoDB" id="9808398at2"/>
<dbReference type="Proteomes" id="UP000011841">
    <property type="component" value="Chromosome"/>
</dbReference>
<dbReference type="GO" id="GO:0016787">
    <property type="term" value="F:hydrolase activity"/>
    <property type="evidence" value="ECO:0007669"/>
    <property type="project" value="UniProtKB-KW"/>
</dbReference>
<dbReference type="STRING" id="1245469.S58_59280"/>
<dbReference type="InterPro" id="IPR029058">
    <property type="entry name" value="AB_hydrolase_fold"/>
</dbReference>
<dbReference type="SUPFAM" id="SSF53474">
    <property type="entry name" value="alpha/beta-Hydrolases"/>
    <property type="match status" value="1"/>
</dbReference>
<feature type="domain" description="AB hydrolase-1" evidence="1">
    <location>
        <begin position="55"/>
        <end position="304"/>
    </location>
</feature>
<dbReference type="Gene3D" id="3.40.50.1820">
    <property type="entry name" value="alpha/beta hydrolase"/>
    <property type="match status" value="1"/>
</dbReference>
<sequence>MPIASTSQREHVVTSRAVTMPPPLAAPRFELADARVGRITCYGETPAAPVGQRPLLLIHSVNAAATAYEMKPLFEHYRTRRPVYALDLPGFGLSDRADRIYTPRLMTDAILLAVNEISRRHGDTAIDAMALSLGCEFAARAGTEAPNLFRTLALLSPTGLDRRAEAAAKTAGNKDVTRAMPWVRNILNVPLWKHGFFTLLTSRASIRFFLQKTFGRKDIDEGLLEYDYITTHQPGAENAPYSFVSGYLFSANALKLYQALAMPVWMVHGVRGDFVDYHGKHAVEGLPNWQIEVMQTGAMPHFEQLDKVIAGYDDFMTRAAGR</sequence>
<dbReference type="HOGENOM" id="CLU_020336_13_4_5"/>
<evidence type="ECO:0000313" key="3">
    <source>
        <dbReference type="Proteomes" id="UP000011841"/>
    </source>
</evidence>
<organism evidence="2 3">
    <name type="scientific">Bradyrhizobium oligotrophicum S58</name>
    <dbReference type="NCBI Taxonomy" id="1245469"/>
    <lineage>
        <taxon>Bacteria</taxon>
        <taxon>Pseudomonadati</taxon>
        <taxon>Pseudomonadota</taxon>
        <taxon>Alphaproteobacteria</taxon>
        <taxon>Hyphomicrobiales</taxon>
        <taxon>Nitrobacteraceae</taxon>
        <taxon>Bradyrhizobium</taxon>
    </lineage>
</organism>
<evidence type="ECO:0000313" key="2">
    <source>
        <dbReference type="EMBL" id="BAM91905.1"/>
    </source>
</evidence>
<dbReference type="PANTHER" id="PTHR46438">
    <property type="entry name" value="ALPHA/BETA-HYDROLASES SUPERFAMILY PROTEIN"/>
    <property type="match status" value="1"/>
</dbReference>
<dbReference type="PANTHER" id="PTHR46438:SF2">
    <property type="entry name" value="ALPHA_BETA-HYDROLASES SUPERFAMILY PROTEIN"/>
    <property type="match status" value="1"/>
</dbReference>
<dbReference type="AlphaFoldDB" id="M4ZZH9"/>
<dbReference type="InterPro" id="IPR000073">
    <property type="entry name" value="AB_hydrolase_1"/>
</dbReference>
<dbReference type="Pfam" id="PF12697">
    <property type="entry name" value="Abhydrolase_6"/>
    <property type="match status" value="1"/>
</dbReference>
<proteinExistence type="predicted"/>
<dbReference type="eggNOG" id="COG0596">
    <property type="taxonomic scope" value="Bacteria"/>
</dbReference>
<dbReference type="KEGG" id="aol:S58_59280"/>
<dbReference type="EMBL" id="AP012603">
    <property type="protein sequence ID" value="BAM91905.1"/>
    <property type="molecule type" value="Genomic_DNA"/>
</dbReference>
<dbReference type="PATRIC" id="fig|1245469.3.peg.6068"/>